<evidence type="ECO:0000256" key="6">
    <source>
        <dbReference type="ARBA" id="ARBA00044633"/>
    </source>
</evidence>
<feature type="binding site" evidence="7">
    <location>
        <position position="253"/>
    </location>
    <ligand>
        <name>3-phosphoshikimate</name>
        <dbReference type="ChEBI" id="CHEBI:145989"/>
    </ligand>
</feature>
<feature type="compositionally biased region" description="Polar residues" evidence="8">
    <location>
        <begin position="87"/>
        <end position="124"/>
    </location>
</feature>
<keyword evidence="4 7" id="KW-0808">Transferase</keyword>
<evidence type="ECO:0000313" key="10">
    <source>
        <dbReference type="EMBL" id="MBE1524265.1"/>
    </source>
</evidence>
<keyword evidence="11" id="KW-1185">Reference proteome</keyword>
<feature type="domain" description="Enolpyruvate transferase" evidence="9">
    <location>
        <begin position="10"/>
        <end position="70"/>
    </location>
</feature>
<evidence type="ECO:0000259" key="9">
    <source>
        <dbReference type="Pfam" id="PF00275"/>
    </source>
</evidence>
<feature type="binding site" evidence="7">
    <location>
        <position position="226"/>
    </location>
    <ligand>
        <name>phosphoenolpyruvate</name>
        <dbReference type="ChEBI" id="CHEBI:58702"/>
    </ligand>
</feature>
<evidence type="ECO:0000313" key="11">
    <source>
        <dbReference type="Proteomes" id="UP000643525"/>
    </source>
</evidence>
<dbReference type="InterPro" id="IPR023193">
    <property type="entry name" value="EPSP_synthase_CS"/>
</dbReference>
<protein>
    <recommendedName>
        <fullName evidence="7">3-phosphoshikimate 1-carboxyvinyltransferase</fullName>
        <ecNumber evidence="7">2.5.1.19</ecNumber>
    </recommendedName>
    <alternativeName>
        <fullName evidence="7">5-enolpyruvylshikimate-3-phosphate synthase</fullName>
        <shortName evidence="7">EPSP synthase</shortName>
        <shortName evidence="7">EPSPS</shortName>
    </alternativeName>
</protein>
<accession>A0ABR9JEQ5</accession>
<comment type="caution">
    <text evidence="10">The sequence shown here is derived from an EMBL/GenBank/DDBJ whole genome shotgun (WGS) entry which is preliminary data.</text>
</comment>
<evidence type="ECO:0000256" key="4">
    <source>
        <dbReference type="ARBA" id="ARBA00022679"/>
    </source>
</evidence>
<feature type="binding site" evidence="7">
    <location>
        <position position="443"/>
    </location>
    <ligand>
        <name>phosphoenolpyruvate</name>
        <dbReference type="ChEBI" id="CHEBI:58702"/>
    </ligand>
</feature>
<dbReference type="PANTHER" id="PTHR21090">
    <property type="entry name" value="AROM/DEHYDROQUINATE SYNTHASE"/>
    <property type="match status" value="1"/>
</dbReference>
<feature type="active site" description="Proton acceptor" evidence="7">
    <location>
        <position position="371"/>
    </location>
</feature>
<feature type="binding site" evidence="7">
    <location>
        <position position="166"/>
    </location>
    <ligand>
        <name>phosphoenolpyruvate</name>
        <dbReference type="ChEBI" id="CHEBI:58702"/>
    </ligand>
</feature>
<feature type="binding site" evidence="7">
    <location>
        <position position="138"/>
    </location>
    <ligand>
        <name>phosphoenolpyruvate</name>
        <dbReference type="ChEBI" id="CHEBI:58702"/>
    </ligand>
</feature>
<comment type="pathway">
    <text evidence="1 7">Metabolic intermediate biosynthesis; chorismate biosynthesis; chorismate from D-erythrose 4-phosphate and phosphoenolpyruvate: step 6/7.</text>
</comment>
<dbReference type="HAMAP" id="MF_00210">
    <property type="entry name" value="EPSP_synth"/>
    <property type="match status" value="1"/>
</dbReference>
<feature type="binding site" evidence="7">
    <location>
        <position position="26"/>
    </location>
    <ligand>
        <name>3-phosphoshikimate</name>
        <dbReference type="ChEBI" id="CHEBI:145989"/>
    </ligand>
</feature>
<evidence type="ECO:0000256" key="3">
    <source>
        <dbReference type="ARBA" id="ARBA00022605"/>
    </source>
</evidence>
<organism evidence="10 11">
    <name type="scientific">Nesterenkonia lutea</name>
    <dbReference type="NCBI Taxonomy" id="272919"/>
    <lineage>
        <taxon>Bacteria</taxon>
        <taxon>Bacillati</taxon>
        <taxon>Actinomycetota</taxon>
        <taxon>Actinomycetes</taxon>
        <taxon>Micrococcales</taxon>
        <taxon>Micrococcaceae</taxon>
        <taxon>Nesterenkonia</taxon>
    </lineage>
</organism>
<dbReference type="InterPro" id="IPR006264">
    <property type="entry name" value="EPSP_synthase"/>
</dbReference>
<proteinExistence type="inferred from homology"/>
<feature type="binding site" evidence="7">
    <location>
        <position position="398"/>
    </location>
    <ligand>
        <name>3-phosphoshikimate</name>
        <dbReference type="ChEBI" id="CHEBI:145989"/>
    </ligand>
</feature>
<dbReference type="CDD" id="cd01556">
    <property type="entry name" value="EPSP_synthase"/>
    <property type="match status" value="1"/>
</dbReference>
<reference evidence="10 11" key="1">
    <citation type="submission" date="2020-10" db="EMBL/GenBank/DDBJ databases">
        <title>Sequencing the genomes of 1000 actinobacteria strains.</title>
        <authorList>
            <person name="Klenk H.-P."/>
        </authorList>
    </citation>
    <scope>NUCLEOTIDE SEQUENCE [LARGE SCALE GENOMIC DNA]</scope>
    <source>
        <strain evidence="10 11">DSM 15666</strain>
    </source>
</reference>
<dbReference type="PIRSF" id="PIRSF000505">
    <property type="entry name" value="EPSPS"/>
    <property type="match status" value="1"/>
</dbReference>
<dbReference type="EMBL" id="JADBED010000001">
    <property type="protein sequence ID" value="MBE1524265.1"/>
    <property type="molecule type" value="Genomic_DNA"/>
</dbReference>
<feature type="domain" description="Enolpyruvate transferase" evidence="9">
    <location>
        <begin position="123"/>
        <end position="475"/>
    </location>
</feature>
<feature type="binding site" evidence="7">
    <location>
        <position position="30"/>
    </location>
    <ligand>
        <name>3-phosphoshikimate</name>
        <dbReference type="ChEBI" id="CHEBI:145989"/>
    </ligand>
</feature>
<comment type="function">
    <text evidence="7">Catalyzes the transfer of the enolpyruvyl moiety of phosphoenolpyruvate (PEP) to the 5-hydroxyl of shikimate-3-phosphate (S3P) to produce enolpyruvyl shikimate-3-phosphate and inorganic phosphate.</text>
</comment>
<sequence length="489" mass="50900">MPPQPWPAPRAGAPLRAEVTVPGSKSLTNRYLLLAALAEGPCVVINPLQSRDSQLMLAALQELGSTVEHIADWEGTGAPAVRITPLPSLTQSPEHSAGQASDPASGQDSGQASDQASGHASSEAASPREHSIDCGLAGTVMRFLPAVAALTGARVRFDGDPAARVRPMGPVLQALRDLGVEVSGAGTAQPGDVDYPGDADHLPFTVHARTGITGDAVTMDASASSQFISGMLLTAARMPRGLTLRHAGASVPSLEHVEMTCKVLAEVGVEVSSPAQHTWKVEPGAIPSFTVRVEPDLSNAGPFLCAAAAIGGEVSLRGWPKHSTQIGRRWTELLPAFGAEVLEEAETDSTVTLRVRGGSLRSPGTVDGTAELTPTVAALAALCEEPTRFTSVAHLRGHETDRIAALVTEIRRLGGQAEETEDGFTVLAPVTHGGLVRSYADHRMATFGAVLGLVIDSVEVEDIACTAKTMPDFPQLWAGLLESSSAAHI</sequence>
<feature type="binding site" evidence="7">
    <location>
        <position position="25"/>
    </location>
    <ligand>
        <name>3-phosphoshikimate</name>
        <dbReference type="ChEBI" id="CHEBI:145989"/>
    </ligand>
</feature>
<comment type="similarity">
    <text evidence="2 7">Belongs to the EPSP synthase family.</text>
</comment>
<dbReference type="RefSeq" id="WP_318782210.1">
    <property type="nucleotide sequence ID" value="NZ_BAAALJ010000024.1"/>
</dbReference>
<feature type="binding site" evidence="7">
    <location>
        <position position="468"/>
    </location>
    <ligand>
        <name>phosphoenolpyruvate</name>
        <dbReference type="ChEBI" id="CHEBI:58702"/>
    </ligand>
</feature>
<dbReference type="InterPro" id="IPR013792">
    <property type="entry name" value="RNA3'P_cycl/enolpyr_Trfase_a/b"/>
</dbReference>
<evidence type="ECO:0000256" key="8">
    <source>
        <dbReference type="SAM" id="MobiDB-lite"/>
    </source>
</evidence>
<keyword evidence="5 7" id="KW-0057">Aromatic amino acid biosynthesis</keyword>
<feature type="binding site" evidence="7">
    <location>
        <position position="25"/>
    </location>
    <ligand>
        <name>phosphoenolpyruvate</name>
        <dbReference type="ChEBI" id="CHEBI:58702"/>
    </ligand>
</feature>
<dbReference type="Gene3D" id="3.65.10.10">
    <property type="entry name" value="Enolpyruvate transferase domain"/>
    <property type="match status" value="3"/>
</dbReference>
<comment type="caution">
    <text evidence="7">Lacks conserved residue(s) required for the propagation of feature annotation.</text>
</comment>
<feature type="binding site" evidence="7">
    <location>
        <position position="371"/>
    </location>
    <ligand>
        <name>3-phosphoshikimate</name>
        <dbReference type="ChEBI" id="CHEBI:145989"/>
    </ligand>
</feature>
<dbReference type="Pfam" id="PF00275">
    <property type="entry name" value="EPSP_synthase"/>
    <property type="match status" value="2"/>
</dbReference>
<name>A0ABR9JEQ5_9MICC</name>
<keyword evidence="7" id="KW-0963">Cytoplasm</keyword>
<dbReference type="InterPro" id="IPR001986">
    <property type="entry name" value="Enolpyruvate_Tfrase_dom"/>
</dbReference>
<dbReference type="PROSITE" id="PS00104">
    <property type="entry name" value="EPSP_SYNTHASE_1"/>
    <property type="match status" value="1"/>
</dbReference>
<feature type="region of interest" description="Disordered" evidence="8">
    <location>
        <begin position="81"/>
        <end position="130"/>
    </location>
</feature>
<keyword evidence="3 7" id="KW-0028">Amino-acid biosynthesis</keyword>
<feature type="binding site" evidence="7">
    <location>
        <position position="224"/>
    </location>
    <ligand>
        <name>3-phosphoshikimate</name>
        <dbReference type="ChEBI" id="CHEBI:145989"/>
    </ligand>
</feature>
<dbReference type="EC" id="2.5.1.19" evidence="7"/>
<dbReference type="SUPFAM" id="SSF55205">
    <property type="entry name" value="EPT/RTPC-like"/>
    <property type="match status" value="1"/>
</dbReference>
<feature type="binding site" evidence="7">
    <location>
        <position position="225"/>
    </location>
    <ligand>
        <name>3-phosphoshikimate</name>
        <dbReference type="ChEBI" id="CHEBI:145989"/>
    </ligand>
</feature>
<comment type="subcellular location">
    <subcellularLocation>
        <location evidence="7">Cytoplasm</location>
    </subcellularLocation>
</comment>
<dbReference type="InterPro" id="IPR036968">
    <property type="entry name" value="Enolpyruvate_Tfrase_sf"/>
</dbReference>
<evidence type="ECO:0000256" key="7">
    <source>
        <dbReference type="HAMAP-Rule" id="MF_00210"/>
    </source>
</evidence>
<evidence type="ECO:0000256" key="1">
    <source>
        <dbReference type="ARBA" id="ARBA00004811"/>
    </source>
</evidence>
<dbReference type="GO" id="GO:0003866">
    <property type="term" value="F:3-phosphoshikimate 1-carboxyvinyltransferase activity"/>
    <property type="evidence" value="ECO:0007669"/>
    <property type="project" value="UniProtKB-EC"/>
</dbReference>
<comment type="subunit">
    <text evidence="7">Monomer.</text>
</comment>
<evidence type="ECO:0000256" key="5">
    <source>
        <dbReference type="ARBA" id="ARBA00023141"/>
    </source>
</evidence>
<dbReference type="PANTHER" id="PTHR21090:SF5">
    <property type="entry name" value="PENTAFUNCTIONAL AROM POLYPEPTIDE"/>
    <property type="match status" value="1"/>
</dbReference>
<dbReference type="Proteomes" id="UP000643525">
    <property type="component" value="Unassembled WGS sequence"/>
</dbReference>
<feature type="binding site" evidence="7">
    <location>
        <position position="226"/>
    </location>
    <ligand>
        <name>3-phosphoshikimate</name>
        <dbReference type="ChEBI" id="CHEBI:145989"/>
    </ligand>
</feature>
<feature type="binding site" evidence="7">
    <location>
        <position position="402"/>
    </location>
    <ligand>
        <name>phosphoenolpyruvate</name>
        <dbReference type="ChEBI" id="CHEBI:58702"/>
    </ligand>
</feature>
<dbReference type="PROSITE" id="PS00885">
    <property type="entry name" value="EPSP_SYNTHASE_2"/>
    <property type="match status" value="1"/>
</dbReference>
<evidence type="ECO:0000256" key="2">
    <source>
        <dbReference type="ARBA" id="ARBA00009948"/>
    </source>
</evidence>
<comment type="catalytic activity">
    <reaction evidence="6">
        <text>3-phosphoshikimate + phosphoenolpyruvate = 5-O-(1-carboxyvinyl)-3-phosphoshikimate + phosphate</text>
        <dbReference type="Rhea" id="RHEA:21256"/>
        <dbReference type="ChEBI" id="CHEBI:43474"/>
        <dbReference type="ChEBI" id="CHEBI:57701"/>
        <dbReference type="ChEBI" id="CHEBI:58702"/>
        <dbReference type="ChEBI" id="CHEBI:145989"/>
        <dbReference type="EC" id="2.5.1.19"/>
    </reaction>
    <physiologicalReaction direction="left-to-right" evidence="6">
        <dbReference type="Rhea" id="RHEA:21257"/>
    </physiologicalReaction>
</comment>
<gene>
    <name evidence="7" type="primary">aroA</name>
    <name evidence="10" type="ORF">H4W27_001383</name>
</gene>